<dbReference type="Proteomes" id="UP001241110">
    <property type="component" value="Unassembled WGS sequence"/>
</dbReference>
<dbReference type="InterPro" id="IPR003313">
    <property type="entry name" value="AraC-bd"/>
</dbReference>
<dbReference type="InterPro" id="IPR009057">
    <property type="entry name" value="Homeodomain-like_sf"/>
</dbReference>
<evidence type="ECO:0000259" key="4">
    <source>
        <dbReference type="PROSITE" id="PS01124"/>
    </source>
</evidence>
<dbReference type="Pfam" id="PF02311">
    <property type="entry name" value="AraC_binding"/>
    <property type="match status" value="1"/>
</dbReference>
<organism evidence="5 6">
    <name type="scientific">Xanthocytophaga flava</name>
    <dbReference type="NCBI Taxonomy" id="3048013"/>
    <lineage>
        <taxon>Bacteria</taxon>
        <taxon>Pseudomonadati</taxon>
        <taxon>Bacteroidota</taxon>
        <taxon>Cytophagia</taxon>
        <taxon>Cytophagales</taxon>
        <taxon>Rhodocytophagaceae</taxon>
        <taxon>Xanthocytophaga</taxon>
    </lineage>
</organism>
<feature type="domain" description="HTH araC/xylS-type" evidence="4">
    <location>
        <begin position="188"/>
        <end position="286"/>
    </location>
</feature>
<accession>A0AAE3QH09</accession>
<comment type="caution">
    <text evidence="5">The sequence shown here is derived from an EMBL/GenBank/DDBJ whole genome shotgun (WGS) entry which is preliminary data.</text>
</comment>
<evidence type="ECO:0000256" key="1">
    <source>
        <dbReference type="ARBA" id="ARBA00023015"/>
    </source>
</evidence>
<gene>
    <name evidence="5" type="ORF">QNI16_01875</name>
</gene>
<dbReference type="GO" id="GO:0003700">
    <property type="term" value="F:DNA-binding transcription factor activity"/>
    <property type="evidence" value="ECO:0007669"/>
    <property type="project" value="InterPro"/>
</dbReference>
<dbReference type="GO" id="GO:0043565">
    <property type="term" value="F:sequence-specific DNA binding"/>
    <property type="evidence" value="ECO:0007669"/>
    <property type="project" value="InterPro"/>
</dbReference>
<dbReference type="InterPro" id="IPR037923">
    <property type="entry name" value="HTH-like"/>
</dbReference>
<dbReference type="SUPFAM" id="SSF51215">
    <property type="entry name" value="Regulatory protein AraC"/>
    <property type="match status" value="1"/>
</dbReference>
<keyword evidence="3" id="KW-0804">Transcription</keyword>
<keyword evidence="2" id="KW-0238">DNA-binding</keyword>
<protein>
    <submittedName>
        <fullName evidence="5">Helix-turn-helix domain-containing protein</fullName>
    </submittedName>
</protein>
<dbReference type="InterPro" id="IPR020449">
    <property type="entry name" value="Tscrpt_reg_AraC-type_HTH"/>
</dbReference>
<proteinExistence type="predicted"/>
<dbReference type="Pfam" id="PF12833">
    <property type="entry name" value="HTH_18"/>
    <property type="match status" value="1"/>
</dbReference>
<dbReference type="Gene3D" id="1.10.10.60">
    <property type="entry name" value="Homeodomain-like"/>
    <property type="match status" value="1"/>
</dbReference>
<dbReference type="PANTHER" id="PTHR43280">
    <property type="entry name" value="ARAC-FAMILY TRANSCRIPTIONAL REGULATOR"/>
    <property type="match status" value="1"/>
</dbReference>
<dbReference type="AlphaFoldDB" id="A0AAE3QH09"/>
<evidence type="ECO:0000313" key="5">
    <source>
        <dbReference type="EMBL" id="MDJ1479212.1"/>
    </source>
</evidence>
<dbReference type="RefSeq" id="WP_313975201.1">
    <property type="nucleotide sequence ID" value="NZ_JASJOS010000001.1"/>
</dbReference>
<dbReference type="SUPFAM" id="SSF46689">
    <property type="entry name" value="Homeodomain-like"/>
    <property type="match status" value="1"/>
</dbReference>
<dbReference type="PROSITE" id="PS01124">
    <property type="entry name" value="HTH_ARAC_FAMILY_2"/>
    <property type="match status" value="1"/>
</dbReference>
<dbReference type="PANTHER" id="PTHR43280:SF32">
    <property type="entry name" value="TRANSCRIPTIONAL REGULATORY PROTEIN"/>
    <property type="match status" value="1"/>
</dbReference>
<dbReference type="InterPro" id="IPR018060">
    <property type="entry name" value="HTH_AraC"/>
</dbReference>
<sequence>MASKIKQYAFKPGLPMEIEIISIGDTFLKGLAETTKPHRTDFYQVFWFQKGNPIHIVDFRSVELKPNSLLFIKKQRVHQFDPTGGYEGLGLLFTDQFFNRTDLDTKFLTNTILFNDLLDIPVIDLNESSPELPRIFSQIDTELNLPADALHYDILQNFLHNFLLVAERERQKRDFTQIPKGADLDYTFQFTQLIEKHFITHLAVNEYATNLSISERRLHQATTRILGKSPKELIDERILLEAKRLLVHTHLSIKEIGFQLGFEEPTYFNRYFRKHTGKTPIEFKGSYIGR</sequence>
<evidence type="ECO:0000256" key="3">
    <source>
        <dbReference type="ARBA" id="ARBA00023163"/>
    </source>
</evidence>
<dbReference type="SMART" id="SM00342">
    <property type="entry name" value="HTH_ARAC"/>
    <property type="match status" value="1"/>
</dbReference>
<dbReference type="PRINTS" id="PR00032">
    <property type="entry name" value="HTHARAC"/>
</dbReference>
<keyword evidence="1" id="KW-0805">Transcription regulation</keyword>
<evidence type="ECO:0000256" key="2">
    <source>
        <dbReference type="ARBA" id="ARBA00023125"/>
    </source>
</evidence>
<dbReference type="EMBL" id="JASJOS010000001">
    <property type="protein sequence ID" value="MDJ1479212.1"/>
    <property type="molecule type" value="Genomic_DNA"/>
</dbReference>
<evidence type="ECO:0000313" key="6">
    <source>
        <dbReference type="Proteomes" id="UP001241110"/>
    </source>
</evidence>
<name>A0AAE3QH09_9BACT</name>
<reference evidence="5" key="1">
    <citation type="submission" date="2023-05" db="EMBL/GenBank/DDBJ databases">
        <authorList>
            <person name="Zhang X."/>
        </authorList>
    </citation>
    <scope>NUCLEOTIDE SEQUENCE</scope>
    <source>
        <strain evidence="5">YF14B1</strain>
    </source>
</reference>